<evidence type="ECO:0000256" key="3">
    <source>
        <dbReference type="ARBA" id="ARBA00014654"/>
    </source>
</evidence>
<keyword evidence="9" id="KW-1185">Reference proteome</keyword>
<dbReference type="Proteomes" id="UP000007754">
    <property type="component" value="Chromosome 24"/>
</dbReference>
<comment type="function">
    <text evidence="1">Specifically binds 5-hydroxymethylcytosine (5hmC), suggesting that it acts as a specific reader of 5hmC.</text>
</comment>
<dbReference type="HOGENOM" id="CLU_041799_2_0_1"/>
<dbReference type="FunFam" id="3.10.590.10:FF:000003">
    <property type="entry name" value="Thymocyte nuclear protein 1"/>
    <property type="match status" value="1"/>
</dbReference>
<dbReference type="Gene3D" id="3.10.590.10">
    <property type="entry name" value="ph1033 like domains"/>
    <property type="match status" value="1"/>
</dbReference>
<keyword evidence="5" id="KW-0539">Nucleus</keyword>
<evidence type="ECO:0000256" key="2">
    <source>
        <dbReference type="ARBA" id="ARBA00004123"/>
    </source>
</evidence>
<dbReference type="InterPro" id="IPR047197">
    <property type="entry name" value="THYN1-like_EVE"/>
</dbReference>
<dbReference type="PANTHER" id="PTHR14087:SF7">
    <property type="entry name" value="THYMOCYTE NUCLEAR PROTEIN 1"/>
    <property type="match status" value="1"/>
</dbReference>
<feature type="domain" description="EVE" evidence="7">
    <location>
        <begin position="208"/>
        <end position="370"/>
    </location>
</feature>
<reference evidence="8" key="2">
    <citation type="submission" date="2025-08" db="UniProtKB">
        <authorList>
            <consortium name="Ensembl"/>
        </authorList>
    </citation>
    <scope>IDENTIFICATION</scope>
</reference>
<feature type="region of interest" description="Disordered" evidence="6">
    <location>
        <begin position="133"/>
        <end position="195"/>
    </location>
</feature>
<sequence length="377" mass="42427">MQDAIPRRPRSSRAAARGAARHAMAAAVRGRSAPRHPAGQPGSCSPAPGTARPAGEGAGEPALPGLCIAGGASERGFLLLLLLLLREHPHRPEQHRRQRPGLRLQLEFFRPPEGAVIPPPSLVHQVLRGEDNSERLEMPWPSRKRDKGAVADKKEPDAKIAKTEEETSDKEEEEKSAKPPAGSSKSGWKNWKKKESESGEESKITYCHWLLKSEPESRLEKGVDVKFSVDDLKAQPNQTTCWDGVRNYQARNFLRSMKLGQQAFFYHSNCKEPGIVALVKIVKEAYPDHTQFDQKDPHYDSTSRKENPKWSMVDVQFVRMTKRFIPLSEIKAHHLAHKADGGPLKDMMLFTRQRLSIQPLTQEEFDFVLSLEEEKPH</sequence>
<evidence type="ECO:0000259" key="7">
    <source>
        <dbReference type="Pfam" id="PF01878"/>
    </source>
</evidence>
<evidence type="ECO:0000313" key="8">
    <source>
        <dbReference type="Ensembl" id="ENSTGUP00000000661.2"/>
    </source>
</evidence>
<dbReference type="FunCoup" id="H0YQV4">
    <property type="interactions" value="473"/>
</dbReference>
<evidence type="ECO:0000313" key="9">
    <source>
        <dbReference type="Proteomes" id="UP000007754"/>
    </source>
</evidence>
<dbReference type="PANTHER" id="PTHR14087">
    <property type="entry name" value="THYMOCYTE NUCLEAR PROTEIN 1"/>
    <property type="match status" value="1"/>
</dbReference>
<feature type="compositionally biased region" description="Basic and acidic residues" evidence="6">
    <location>
        <begin position="147"/>
        <end position="165"/>
    </location>
</feature>
<feature type="compositionally biased region" description="Low complexity" evidence="6">
    <location>
        <begin position="46"/>
        <end position="57"/>
    </location>
</feature>
<dbReference type="AlphaFoldDB" id="H0YQV4"/>
<proteinExistence type="predicted"/>
<dbReference type="Pfam" id="PF01878">
    <property type="entry name" value="EVE"/>
    <property type="match status" value="1"/>
</dbReference>
<dbReference type="STRING" id="59729.ENSTGUP00000000661"/>
<dbReference type="GeneTree" id="ENSGT00390000013297"/>
<comment type="subcellular location">
    <subcellularLocation>
        <location evidence="2">Nucleus</location>
    </subcellularLocation>
</comment>
<feature type="compositionally biased region" description="Low complexity" evidence="6">
    <location>
        <begin position="12"/>
        <end position="31"/>
    </location>
</feature>
<dbReference type="CDD" id="cd21133">
    <property type="entry name" value="EVE"/>
    <property type="match status" value="1"/>
</dbReference>
<keyword evidence="4" id="KW-0597">Phosphoprotein</keyword>
<dbReference type="InParanoid" id="H0YQV4"/>
<organism evidence="8 9">
    <name type="scientific">Taeniopygia guttata</name>
    <name type="common">Zebra finch</name>
    <name type="synonym">Poephila guttata</name>
    <dbReference type="NCBI Taxonomy" id="59729"/>
    <lineage>
        <taxon>Eukaryota</taxon>
        <taxon>Metazoa</taxon>
        <taxon>Chordata</taxon>
        <taxon>Craniata</taxon>
        <taxon>Vertebrata</taxon>
        <taxon>Euteleostomi</taxon>
        <taxon>Archelosauria</taxon>
        <taxon>Archosauria</taxon>
        <taxon>Dinosauria</taxon>
        <taxon>Saurischia</taxon>
        <taxon>Theropoda</taxon>
        <taxon>Coelurosauria</taxon>
        <taxon>Aves</taxon>
        <taxon>Neognathae</taxon>
        <taxon>Neoaves</taxon>
        <taxon>Telluraves</taxon>
        <taxon>Australaves</taxon>
        <taxon>Passeriformes</taxon>
        <taxon>Passeroidea</taxon>
        <taxon>Estrildidae</taxon>
        <taxon>Estrildinae</taxon>
        <taxon>Taeniopygia</taxon>
    </lineage>
</organism>
<feature type="compositionally biased region" description="Low complexity" evidence="6">
    <location>
        <begin position="178"/>
        <end position="189"/>
    </location>
</feature>
<dbReference type="GO" id="GO:0005634">
    <property type="term" value="C:nucleus"/>
    <property type="evidence" value="ECO:0007669"/>
    <property type="project" value="UniProtKB-SubCell"/>
</dbReference>
<dbReference type="InterPro" id="IPR015947">
    <property type="entry name" value="PUA-like_sf"/>
</dbReference>
<dbReference type="Ensembl" id="ENSTGUT00000000672.2">
    <property type="protein sequence ID" value="ENSTGUP00000000661.2"/>
    <property type="gene ID" value="ENSTGUG00000000651.2"/>
</dbReference>
<evidence type="ECO:0000256" key="5">
    <source>
        <dbReference type="ARBA" id="ARBA00023242"/>
    </source>
</evidence>
<protein>
    <recommendedName>
        <fullName evidence="3">Thymocyte nuclear protein 1</fullName>
    </recommendedName>
</protein>
<evidence type="ECO:0000256" key="6">
    <source>
        <dbReference type="SAM" id="MobiDB-lite"/>
    </source>
</evidence>
<accession>H0YQV4</accession>
<feature type="region of interest" description="Disordered" evidence="6">
    <location>
        <begin position="1"/>
        <end position="57"/>
    </location>
</feature>
<name>H0YQV4_TAEGU</name>
<dbReference type="InterPro" id="IPR002740">
    <property type="entry name" value="EVE_domain"/>
</dbReference>
<dbReference type="InterPro" id="IPR052181">
    <property type="entry name" value="5hmC_binding"/>
</dbReference>
<reference evidence="8 9" key="1">
    <citation type="journal article" date="2010" name="Nature">
        <title>The genome of a songbird.</title>
        <authorList>
            <person name="Warren W.C."/>
            <person name="Clayton D.F."/>
            <person name="Ellegren H."/>
            <person name="Arnold A.P."/>
            <person name="Hillier L.W."/>
            <person name="Kunstner A."/>
            <person name="Searle S."/>
            <person name="White S."/>
            <person name="Vilella A.J."/>
            <person name="Fairley S."/>
            <person name="Heger A."/>
            <person name="Kong L."/>
            <person name="Ponting C.P."/>
            <person name="Jarvis E.D."/>
            <person name="Mello C.V."/>
            <person name="Minx P."/>
            <person name="Lovell P."/>
            <person name="Velho T.A."/>
            <person name="Ferris M."/>
            <person name="Balakrishnan C.N."/>
            <person name="Sinha S."/>
            <person name="Blatti C."/>
            <person name="London S.E."/>
            <person name="Li Y."/>
            <person name="Lin Y.C."/>
            <person name="George J."/>
            <person name="Sweedler J."/>
            <person name="Southey B."/>
            <person name="Gunaratne P."/>
            <person name="Watson M."/>
            <person name="Nam K."/>
            <person name="Backstrom N."/>
            <person name="Smeds L."/>
            <person name="Nabholz B."/>
            <person name="Itoh Y."/>
            <person name="Whitney O."/>
            <person name="Pfenning A.R."/>
            <person name="Howard J."/>
            <person name="Volker M."/>
            <person name="Skinner B.M."/>
            <person name="Griffin D.K."/>
            <person name="Ye L."/>
            <person name="McLaren W.M."/>
            <person name="Flicek P."/>
            <person name="Quesada V."/>
            <person name="Velasco G."/>
            <person name="Lopez-Otin C."/>
            <person name="Puente X.S."/>
            <person name="Olender T."/>
            <person name="Lancet D."/>
            <person name="Smit A.F."/>
            <person name="Hubley R."/>
            <person name="Konkel M.K."/>
            <person name="Walker J.A."/>
            <person name="Batzer M.A."/>
            <person name="Gu W."/>
            <person name="Pollock D.D."/>
            <person name="Chen L."/>
            <person name="Cheng Z."/>
            <person name="Eichler E.E."/>
            <person name="Stapley J."/>
            <person name="Slate J."/>
            <person name="Ekblom R."/>
            <person name="Birkhead T."/>
            <person name="Burke T."/>
            <person name="Burt D."/>
            <person name="Scharff C."/>
            <person name="Adam I."/>
            <person name="Richard H."/>
            <person name="Sultan M."/>
            <person name="Soldatov A."/>
            <person name="Lehrach H."/>
            <person name="Edwards S.V."/>
            <person name="Yang S.P."/>
            <person name="Li X."/>
            <person name="Graves T."/>
            <person name="Fulton L."/>
            <person name="Nelson J."/>
            <person name="Chinwalla A."/>
            <person name="Hou S."/>
            <person name="Mardis E.R."/>
            <person name="Wilson R.K."/>
        </authorList>
    </citation>
    <scope>NUCLEOTIDE SEQUENCE [LARGE SCALE GENOMIC DNA]</scope>
</reference>
<evidence type="ECO:0000256" key="1">
    <source>
        <dbReference type="ARBA" id="ARBA00002530"/>
    </source>
</evidence>
<evidence type="ECO:0000256" key="4">
    <source>
        <dbReference type="ARBA" id="ARBA00022553"/>
    </source>
</evidence>
<reference evidence="8" key="3">
    <citation type="submission" date="2025-09" db="UniProtKB">
        <authorList>
            <consortium name="Ensembl"/>
        </authorList>
    </citation>
    <scope>IDENTIFICATION</scope>
</reference>
<dbReference type="SUPFAM" id="SSF88697">
    <property type="entry name" value="PUA domain-like"/>
    <property type="match status" value="1"/>
</dbReference>